<dbReference type="OrthoDB" id="5432073at2"/>
<dbReference type="RefSeq" id="WP_015403847.1">
    <property type="nucleotide sequence ID" value="NC_020304.1"/>
</dbReference>
<reference evidence="3" key="1">
    <citation type="journal article" date="2013" name="Stand. Genomic Sci.">
        <title>Complete genome sequence of Desulfocapsa sulfexigens, a marine deltaproteobacterium specialized in disproportionating inorganic sulfur compounds.</title>
        <authorList>
            <person name="Finster K.W."/>
            <person name="Kjeldsen K.U."/>
            <person name="Kube M."/>
            <person name="Reinhardt R."/>
            <person name="Mussmann M."/>
            <person name="Amann R."/>
            <person name="Schreiber L."/>
        </authorList>
    </citation>
    <scope>NUCLEOTIDE SEQUENCE [LARGE SCALE GENOMIC DNA]</scope>
    <source>
        <strain evidence="3">DSM 10523 / SB164P1</strain>
    </source>
</reference>
<protein>
    <submittedName>
        <fullName evidence="2">Uncharacterized protein</fullName>
    </submittedName>
</protein>
<feature type="chain" id="PRO_5004016297" evidence="1">
    <location>
        <begin position="25"/>
        <end position="164"/>
    </location>
</feature>
<evidence type="ECO:0000313" key="3">
    <source>
        <dbReference type="Proteomes" id="UP000011721"/>
    </source>
</evidence>
<evidence type="ECO:0000313" key="2">
    <source>
        <dbReference type="EMBL" id="AGF78156.1"/>
    </source>
</evidence>
<dbReference type="HOGENOM" id="CLU_1616368_0_0_7"/>
<sequence>MHKTKLFSLLFLATFLSGCFSETAQYEGISFPKMTSSKVTFQQQAIPADCTAFAHLLMYTKMPSTGKEISTAMQREAEEKGANLILVGMSREVEDEELDENHFKYFGPEYVYTFSKTWLGWKFGFNEWNNGGELVGLGTKVWGNPEISFDKTILVQAVFLRCEQ</sequence>
<proteinExistence type="predicted"/>
<dbReference type="AlphaFoldDB" id="M1PP05"/>
<dbReference type="PROSITE" id="PS51257">
    <property type="entry name" value="PROKAR_LIPOPROTEIN"/>
    <property type="match status" value="1"/>
</dbReference>
<evidence type="ECO:0000256" key="1">
    <source>
        <dbReference type="SAM" id="SignalP"/>
    </source>
</evidence>
<gene>
    <name evidence="2" type="ordered locus">UWK_01598</name>
</gene>
<feature type="signal peptide" evidence="1">
    <location>
        <begin position="1"/>
        <end position="24"/>
    </location>
</feature>
<organism evidence="2 3">
    <name type="scientific">Desulfocapsa sulfexigens (strain DSM 10523 / SB164P1)</name>
    <dbReference type="NCBI Taxonomy" id="1167006"/>
    <lineage>
        <taxon>Bacteria</taxon>
        <taxon>Pseudomonadati</taxon>
        <taxon>Thermodesulfobacteriota</taxon>
        <taxon>Desulfobulbia</taxon>
        <taxon>Desulfobulbales</taxon>
        <taxon>Desulfocapsaceae</taxon>
        <taxon>Desulfocapsa</taxon>
    </lineage>
</organism>
<dbReference type="EMBL" id="CP003985">
    <property type="protein sequence ID" value="AGF78156.1"/>
    <property type="molecule type" value="Genomic_DNA"/>
</dbReference>
<dbReference type="KEGG" id="dsf:UWK_01598"/>
<accession>M1PP05</accession>
<name>M1PP05_DESSD</name>
<keyword evidence="3" id="KW-1185">Reference proteome</keyword>
<keyword evidence="1" id="KW-0732">Signal</keyword>
<dbReference type="Proteomes" id="UP000011721">
    <property type="component" value="Chromosome"/>
</dbReference>